<protein>
    <submittedName>
        <fullName evidence="3">AAA family ATPase</fullName>
    </submittedName>
</protein>
<dbReference type="InterPro" id="IPR003959">
    <property type="entry name" value="ATPase_AAA_core"/>
</dbReference>
<accession>A0ABY3VXR3</accession>
<dbReference type="RefSeq" id="WP_240263172.1">
    <property type="nucleotide sequence ID" value="NZ_CP092488.2"/>
</dbReference>
<sequence>MGFKSLRDITCELDGVTVITGPNGAGKSNLVEGLTFLSECLAYSLEIAVARAGGYENIAFRGTNQSSETVTCSFEVDFTLSEVLRSARRIRARYGLDRPNDIAQSMKYNFTIEHPHDADPSEFKIIEENLEIRDAEGLILRMTRAASNLPKFWRSKRMKSARSALYQALYPLSDDDWIRFTKNAVSESTLAVSTMTFSGSMIDIITTTLGQARVFQLSPQQCRQPGVSTPNARLDRYGDNLPAVADYLRRHRPQSWALIEDGMRTILPQLSSIDTTFAQDRRLALIFRETGLEQPWNANEVSDGTVQVLALFVALFDDRFPLLIVEEPENALHPWILRHFLDLCRLHKDKQILLTTHSPVVIDYTSPENLRIMWSNGGESHLASVSELNPDAIALWKSGEVRSFEIFDSGLVEEYLPEEYTTELSS</sequence>
<dbReference type="Pfam" id="PF13476">
    <property type="entry name" value="AAA_23"/>
    <property type="match status" value="1"/>
</dbReference>
<evidence type="ECO:0000259" key="1">
    <source>
        <dbReference type="Pfam" id="PF13304"/>
    </source>
</evidence>
<dbReference type="Pfam" id="PF13304">
    <property type="entry name" value="AAA_21"/>
    <property type="match status" value="1"/>
</dbReference>
<dbReference type="PANTHER" id="PTHR40396">
    <property type="entry name" value="ATPASE-LIKE PROTEIN"/>
    <property type="match status" value="1"/>
</dbReference>
<dbReference type="Proteomes" id="UP001055336">
    <property type="component" value="Chromosome"/>
</dbReference>
<dbReference type="InterPro" id="IPR014555">
    <property type="entry name" value="RecF-like"/>
</dbReference>
<evidence type="ECO:0000313" key="4">
    <source>
        <dbReference type="Proteomes" id="UP001055336"/>
    </source>
</evidence>
<proteinExistence type="predicted"/>
<dbReference type="EMBL" id="CP092488">
    <property type="protein sequence ID" value="UMB71421.1"/>
    <property type="molecule type" value="Genomic_DNA"/>
</dbReference>
<organism evidence="3 4">
    <name type="scientific">Mycobacterium paraterrae</name>
    <dbReference type="NCBI Taxonomy" id="577492"/>
    <lineage>
        <taxon>Bacteria</taxon>
        <taxon>Bacillati</taxon>
        <taxon>Actinomycetota</taxon>
        <taxon>Actinomycetes</taxon>
        <taxon>Mycobacteriales</taxon>
        <taxon>Mycobacteriaceae</taxon>
        <taxon>Mycobacterium</taxon>
    </lineage>
</organism>
<dbReference type="PANTHER" id="PTHR40396:SF1">
    <property type="entry name" value="ATPASE AAA-TYPE CORE DOMAIN-CONTAINING PROTEIN"/>
    <property type="match status" value="1"/>
</dbReference>
<reference evidence="3" key="1">
    <citation type="submission" date="2022-08" db="EMBL/GenBank/DDBJ databases">
        <title>Whole genome sequencing of non-tuberculosis mycobacteria type-strains.</title>
        <authorList>
            <person name="Igarashi Y."/>
            <person name="Osugi A."/>
            <person name="Mitarai S."/>
        </authorList>
    </citation>
    <scope>NUCLEOTIDE SEQUENCE</scope>
    <source>
        <strain evidence="3">DSM 45127</strain>
    </source>
</reference>
<dbReference type="InterPro" id="IPR038729">
    <property type="entry name" value="Rad50/SbcC_AAA"/>
</dbReference>
<dbReference type="InterPro" id="IPR027417">
    <property type="entry name" value="P-loop_NTPase"/>
</dbReference>
<feature type="domain" description="ATPase AAA-type core" evidence="1">
    <location>
        <begin position="261"/>
        <end position="363"/>
    </location>
</feature>
<dbReference type="Gene3D" id="3.40.50.300">
    <property type="entry name" value="P-loop containing nucleotide triphosphate hydrolases"/>
    <property type="match status" value="2"/>
</dbReference>
<dbReference type="SUPFAM" id="SSF52540">
    <property type="entry name" value="P-loop containing nucleoside triphosphate hydrolases"/>
    <property type="match status" value="1"/>
</dbReference>
<gene>
    <name evidence="3" type="ORF">MKK62_09330</name>
</gene>
<keyword evidence="4" id="KW-1185">Reference proteome</keyword>
<dbReference type="PIRSF" id="PIRSF029347">
    <property type="entry name" value="RecF"/>
    <property type="match status" value="1"/>
</dbReference>
<evidence type="ECO:0000313" key="3">
    <source>
        <dbReference type="EMBL" id="UMB71421.1"/>
    </source>
</evidence>
<evidence type="ECO:0000259" key="2">
    <source>
        <dbReference type="Pfam" id="PF13476"/>
    </source>
</evidence>
<feature type="domain" description="Rad50/SbcC-type AAA" evidence="2">
    <location>
        <begin position="2"/>
        <end position="61"/>
    </location>
</feature>
<name>A0ABY3VXR3_9MYCO</name>